<dbReference type="GeneID" id="31050486"/>
<accession>A0A1S5YCZ1</accession>
<dbReference type="RefSeq" id="YP_009345613.1">
    <property type="nucleotide sequence ID" value="NC_033778.1"/>
</dbReference>
<keyword evidence="2" id="KW-1185">Reference proteome</keyword>
<gene>
    <name evidence="1" type="ORF">LbFV_ORF9</name>
</gene>
<dbReference type="KEGG" id="vg:31050486"/>
<organism evidence="1 2">
    <name type="scientific">Leptopilina boulardi filamentous virus</name>
    <dbReference type="NCBI Taxonomy" id="552509"/>
    <lineage>
        <taxon>Viruses</taxon>
        <taxon>Viruses incertae sedis</taxon>
        <taxon>Naldaviricetes</taxon>
        <taxon>Lefavirales</taxon>
        <taxon>Filamentoviridae</taxon>
        <taxon>Alphafilamentovirus</taxon>
        <taxon>Alphafilamentovirus leboulardi</taxon>
    </lineage>
</organism>
<proteinExistence type="predicted"/>
<protein>
    <submittedName>
        <fullName evidence="1">Uncharacterized protein</fullName>
    </submittedName>
</protein>
<evidence type="ECO:0000313" key="1">
    <source>
        <dbReference type="EMBL" id="AQQ79929.1"/>
    </source>
</evidence>
<reference evidence="1 2" key="1">
    <citation type="journal article" date="2016" name="Genome Biol. Evol.">
        <title>Genome Sequencing of the Behavior Manipulating Virus LbFV Reveals a Possible New Virus Family.</title>
        <authorList>
            <person name="Lepetit D."/>
            <person name="Gillet B."/>
            <person name="Hughes S."/>
            <person name="Kraaijeveld K."/>
            <person name="Varaldi J."/>
        </authorList>
    </citation>
    <scope>NUCLEOTIDE SEQUENCE [LARGE SCALE GENOMIC DNA]</scope>
    <source>
        <strain evidence="1">Valence Gotheron</strain>
    </source>
</reference>
<sequence>MCMDKKKLTLFTDIIPILNNKEKINVIINTNNNKNEILYELVFTNILINTLWNMIIINRSINNKIDINNLQTILLMQKKKLLIDNYNNIILPSSNFNILELCYCNE</sequence>
<dbReference type="EMBL" id="KY009685">
    <property type="protein sequence ID" value="AQQ79929.1"/>
    <property type="molecule type" value="Genomic_DNA"/>
</dbReference>
<name>A0A1S5YCZ1_9VIRU</name>
<evidence type="ECO:0000313" key="2">
    <source>
        <dbReference type="Proteomes" id="UP000203066"/>
    </source>
</evidence>
<dbReference type="Proteomes" id="UP000203066">
    <property type="component" value="Segment"/>
</dbReference>